<dbReference type="EMBL" id="BMIP01000016">
    <property type="protein sequence ID" value="GGD84308.1"/>
    <property type="molecule type" value="Genomic_DNA"/>
</dbReference>
<name>A0A917DZP9_9SPHN</name>
<sequence length="83" mass="9653">MRQDNPIRSHRVTVFCDWLETVPFGEEFDERPEYAFFTDLTEDELVAAEHELVRRYAGLAHREDMKALTGLGQIAPRVSDNDQ</sequence>
<dbReference type="RefSeq" id="WP_066768373.1">
    <property type="nucleotide sequence ID" value="NZ_BMIP01000016.1"/>
</dbReference>
<reference evidence="1" key="2">
    <citation type="submission" date="2020-09" db="EMBL/GenBank/DDBJ databases">
        <authorList>
            <person name="Sun Q."/>
            <person name="Zhou Y."/>
        </authorList>
    </citation>
    <scope>NUCLEOTIDE SEQUENCE</scope>
    <source>
        <strain evidence="1">CGMCC 1.15360</strain>
    </source>
</reference>
<dbReference type="AlphaFoldDB" id="A0A917DZP9"/>
<reference evidence="1" key="1">
    <citation type="journal article" date="2014" name="Int. J. Syst. Evol. Microbiol.">
        <title>Complete genome sequence of Corynebacterium casei LMG S-19264T (=DSM 44701T), isolated from a smear-ripened cheese.</title>
        <authorList>
            <consortium name="US DOE Joint Genome Institute (JGI-PGF)"/>
            <person name="Walter F."/>
            <person name="Albersmeier A."/>
            <person name="Kalinowski J."/>
            <person name="Ruckert C."/>
        </authorList>
    </citation>
    <scope>NUCLEOTIDE SEQUENCE</scope>
    <source>
        <strain evidence="1">CGMCC 1.15360</strain>
    </source>
</reference>
<keyword evidence="2" id="KW-1185">Reference proteome</keyword>
<dbReference type="Proteomes" id="UP000612349">
    <property type="component" value="Unassembled WGS sequence"/>
</dbReference>
<proteinExistence type="predicted"/>
<evidence type="ECO:0000313" key="1">
    <source>
        <dbReference type="EMBL" id="GGD84308.1"/>
    </source>
</evidence>
<evidence type="ECO:0000313" key="2">
    <source>
        <dbReference type="Proteomes" id="UP000612349"/>
    </source>
</evidence>
<comment type="caution">
    <text evidence="1">The sequence shown here is derived from an EMBL/GenBank/DDBJ whole genome shotgun (WGS) entry which is preliminary data.</text>
</comment>
<dbReference type="OrthoDB" id="7608318at2"/>
<protein>
    <submittedName>
        <fullName evidence="1">Uncharacterized protein</fullName>
    </submittedName>
</protein>
<organism evidence="1 2">
    <name type="scientific">Croceicoccus mobilis</name>
    <dbReference type="NCBI Taxonomy" id="1703339"/>
    <lineage>
        <taxon>Bacteria</taxon>
        <taxon>Pseudomonadati</taxon>
        <taxon>Pseudomonadota</taxon>
        <taxon>Alphaproteobacteria</taxon>
        <taxon>Sphingomonadales</taxon>
        <taxon>Erythrobacteraceae</taxon>
        <taxon>Croceicoccus</taxon>
    </lineage>
</organism>
<accession>A0A917DZP9</accession>
<gene>
    <name evidence="1" type="ORF">GCM10010990_38010</name>
</gene>